<protein>
    <submittedName>
        <fullName evidence="2">Uncharacterized protein</fullName>
    </submittedName>
</protein>
<feature type="compositionally biased region" description="Polar residues" evidence="1">
    <location>
        <begin position="1715"/>
        <end position="1732"/>
    </location>
</feature>
<sequence>MFGHISIGHFVYFSCLMQPVQVDQTGSTFSSLAGFSGTPQLTFNKSASVVCLYDSQHIQCYRGPNQWSYIFSWHVASEFHAPVSHERKTVGTKDEGCVDLWRIETVEFGPNFTSSNPRLTGASTDSLLVVLANYGQNVTCLCHFPYVNNKRYFHRIYLHGLVSASEWVSSRLAESTLLTSPVSSERSTMLLDTTDVHTSSRIQQNAGELLPFSNGFCDLLAVGFRQGLVGVIAPFAFGQRDASFAGEFPEPVWAVAVDKTQFINMKSHRCSDDDDVSTDLDENAFTYLDDSVVRWNEFQYKSVNGRVLVSLPAHSHCDTPQLVLRLYKLHFKNRQTIPVIVVTFGLVGKAVRIHRAVNKSVMNRIQHQSLVGLSERLYSELFAEGIDRQLSTNQLLRIQPIRTRASSAVAAANQSDAAHLVALMWTVCPGVVRVGLFDLDRWYHAQMPTQIRPDNSFFAIFDAPLPNEDAVALCGYLLDHSMESFWSRIAARERQLDALCEPYGVTDPPQSSLQASQTIQSRTNVATASGRLAPRPVPEVCLRPSAISFSVLLVWLSRQHCPNPGGFLLARFASRQEVCLMSLNFAEYSGEKRFSPTEWLSEAWATGLLESPGLDMIEEEDLERLLQLSHQLNDHLSTLTSNTALIGFRLAYGEGFDMTLIHAVDDLEEKGSSELIGPPGKRARLHGASKSLISIDEPVTDEQILLSPSWVLLMNCLLEQGHLSALKSIEKLAQTHGPHSPANLRFRKYWFWLRFQRLKARFDEVAEPLFSSNPENDSTESRTLLDLDKDSFSLGAVAYQIQQLALLGDHWFDKVTQTPRTGHASTLKPKLSLVKAVETYAQYTRLVLFLCRLGLLPQLASRTNFENDLEDLSPTKNAFLQPYSSSQLMHAIGYFRERSGLDGELETPLSEALLHNCLGWTRNSPSGETEPLRIWCEQEFIDSKRTSPRYPPQRVQSLCALWQLDVHDPTWSRMRAALLGFILCDATAATAASGRLVSDIENPVNSNMLAVQLCRRVLSLYARVFPAVRHMLPTMFTLWLLDRACFKEARASHLKAYVTGTQQNPWDGEQLVTLFPNQFNILKKYLQQNKQADLYSRFTPATVNSNAHTQLVCLPSESVMNKQVTPDDLRPVGAPFLSLIRFRRAAEKFECLRDSDAPDEALLEKAEHALRDTFIQFLDVCRRAGRLGDLINLGLTVWETQVLVDHYLETRQYNSALYIYNEFLRKRYISTLSGGQTGSSAARGDTMVSLVANLLANSIPGFHMDQLSEFSERQPLIDALAHPFVTTETSEVQHKSPNFVAYRRDDAVTCPLTTAKLKVPSAQYTSQPLDSLLRPIRTASSQYNEEYRNEDERFLRRSDSSPVHRRDKDPLSESIRTSRLLDTARKSSSEFWDTFRELENLQRSCNLSMDFSLLSKSSQPNSSWAVGTLVSSQSVRQSSSRHSEMFKMAGKDQLLKLIYTPPPNSRRRKRTQSGRVVSPPRPVISARRSYHKLPLEDDHMPISILKSSASSRTPVSTAPTSDLVDQSFNETLTCDDDVKLNLSTIRPSLLSPSTLNAAPIITGNEFQFSAPRQITARPKLDEMRHSATDENPSFEFATPLNPRVAITKLSEECQDVHEPDLSDKTHTPEPLVRPCTTALSRDDSSPHKDGISVDLETVVTDVKHETTGYLISPRKPLSACRGTSSPKDKNLGDYGIKRVHDRISTSHSSPERPVNITQPTGRRPSPQDSKQPTVILEDDFMDLDDTASIASSMSQDNDASSFSSETPRRSMRRVKPPKRYDAAQFK</sequence>
<reference evidence="2" key="1">
    <citation type="submission" date="2019-03" db="EMBL/GenBank/DDBJ databases">
        <title>Improved annotation for the trematode Fasciola hepatica.</title>
        <authorList>
            <person name="Choi Y.-J."/>
            <person name="Martin J."/>
            <person name="Mitreva M."/>
        </authorList>
    </citation>
    <scope>NUCLEOTIDE SEQUENCE [LARGE SCALE GENOMIC DNA]</scope>
</reference>
<feature type="region of interest" description="Disordered" evidence="1">
    <location>
        <begin position="1459"/>
        <end position="1480"/>
    </location>
</feature>
<dbReference type="Proteomes" id="UP000230066">
    <property type="component" value="Unassembled WGS sequence"/>
</dbReference>
<feature type="compositionally biased region" description="Polar residues" evidence="1">
    <location>
        <begin position="1748"/>
        <end position="1765"/>
    </location>
</feature>
<organism evidence="2 3">
    <name type="scientific">Fasciola hepatica</name>
    <name type="common">Liver fluke</name>
    <dbReference type="NCBI Taxonomy" id="6192"/>
    <lineage>
        <taxon>Eukaryota</taxon>
        <taxon>Metazoa</taxon>
        <taxon>Spiralia</taxon>
        <taxon>Lophotrochozoa</taxon>
        <taxon>Platyhelminthes</taxon>
        <taxon>Trematoda</taxon>
        <taxon>Digenea</taxon>
        <taxon>Plagiorchiida</taxon>
        <taxon>Echinostomata</taxon>
        <taxon>Echinostomatoidea</taxon>
        <taxon>Fasciolidae</taxon>
        <taxon>Fasciola</taxon>
    </lineage>
</organism>
<evidence type="ECO:0000313" key="2">
    <source>
        <dbReference type="EMBL" id="THD21132.1"/>
    </source>
</evidence>
<name>A0A4E0RUT2_FASHE</name>
<evidence type="ECO:0000313" key="3">
    <source>
        <dbReference type="Proteomes" id="UP000230066"/>
    </source>
</evidence>
<proteinExistence type="predicted"/>
<feature type="compositionally biased region" description="Basic and acidic residues" evidence="1">
    <location>
        <begin position="1686"/>
        <end position="1704"/>
    </location>
</feature>
<feature type="region of interest" description="Disordered" evidence="1">
    <location>
        <begin position="1343"/>
        <end position="1371"/>
    </location>
</feature>
<evidence type="ECO:0000256" key="1">
    <source>
        <dbReference type="SAM" id="MobiDB-lite"/>
    </source>
</evidence>
<feature type="region of interest" description="Disordered" evidence="1">
    <location>
        <begin position="1673"/>
        <end position="1786"/>
    </location>
</feature>
<feature type="compositionally biased region" description="Basic and acidic residues" evidence="1">
    <location>
        <begin position="1618"/>
        <end position="1627"/>
    </location>
</feature>
<gene>
    <name evidence="2" type="ORF">D915_006943</name>
</gene>
<feature type="compositionally biased region" description="Basic and acidic residues" evidence="1">
    <location>
        <begin position="1640"/>
        <end position="1651"/>
    </location>
</feature>
<feature type="compositionally biased region" description="Acidic residues" evidence="1">
    <location>
        <begin position="1736"/>
        <end position="1745"/>
    </location>
</feature>
<comment type="caution">
    <text evidence="2">The sequence shown here is derived from an EMBL/GenBank/DDBJ whole genome shotgun (WGS) entry which is preliminary data.</text>
</comment>
<accession>A0A4E0RUT2</accession>
<feature type="region of interest" description="Disordered" evidence="1">
    <location>
        <begin position="1618"/>
        <end position="1652"/>
    </location>
</feature>
<keyword evidence="3" id="KW-1185">Reference proteome</keyword>
<dbReference type="EMBL" id="JXXN02003827">
    <property type="protein sequence ID" value="THD21132.1"/>
    <property type="molecule type" value="Genomic_DNA"/>
</dbReference>
<feature type="compositionally biased region" description="Basic and acidic residues" evidence="1">
    <location>
        <begin position="1345"/>
        <end position="1371"/>
    </location>
</feature>